<evidence type="ECO:0000256" key="3">
    <source>
        <dbReference type="SAM" id="MobiDB-lite"/>
    </source>
</evidence>
<evidence type="ECO:0000313" key="6">
    <source>
        <dbReference type="Proteomes" id="UP000199636"/>
    </source>
</evidence>
<dbReference type="SUPFAM" id="SSF46689">
    <property type="entry name" value="Homeodomain-like"/>
    <property type="match status" value="1"/>
</dbReference>
<protein>
    <submittedName>
        <fullName evidence="5">Transcriptional regulator, TetR family</fullName>
    </submittedName>
</protein>
<dbReference type="Proteomes" id="UP000199636">
    <property type="component" value="Unassembled WGS sequence"/>
</dbReference>
<accession>A0A1G8N518</accession>
<evidence type="ECO:0000259" key="4">
    <source>
        <dbReference type="PROSITE" id="PS50977"/>
    </source>
</evidence>
<evidence type="ECO:0000313" key="5">
    <source>
        <dbReference type="EMBL" id="SDI75379.1"/>
    </source>
</evidence>
<proteinExistence type="predicted"/>
<dbReference type="AlphaFoldDB" id="A0A1G8N518"/>
<reference evidence="6" key="1">
    <citation type="submission" date="2016-10" db="EMBL/GenBank/DDBJ databases">
        <authorList>
            <person name="Varghese N."/>
            <person name="Submissions S."/>
        </authorList>
    </citation>
    <scope>NUCLEOTIDE SEQUENCE [LARGE SCALE GENOMIC DNA]</scope>
    <source>
        <strain evidence="6">CCM 7469</strain>
    </source>
</reference>
<dbReference type="Pfam" id="PF00440">
    <property type="entry name" value="TetR_N"/>
    <property type="match status" value="1"/>
</dbReference>
<evidence type="ECO:0000256" key="2">
    <source>
        <dbReference type="PROSITE-ProRule" id="PRU00335"/>
    </source>
</evidence>
<dbReference type="RefSeq" id="WP_090268419.1">
    <property type="nucleotide sequence ID" value="NZ_FNDS01000020.1"/>
</dbReference>
<feature type="region of interest" description="Disordered" evidence="3">
    <location>
        <begin position="1"/>
        <end position="25"/>
    </location>
</feature>
<name>A0A1G8N518_9PSED</name>
<dbReference type="InterPro" id="IPR009057">
    <property type="entry name" value="Homeodomain-like_sf"/>
</dbReference>
<dbReference type="OrthoDB" id="9809772at2"/>
<keyword evidence="6" id="KW-1185">Reference proteome</keyword>
<dbReference type="PROSITE" id="PS50977">
    <property type="entry name" value="HTH_TETR_2"/>
    <property type="match status" value="1"/>
</dbReference>
<dbReference type="PANTHER" id="PTHR43479:SF11">
    <property type="entry name" value="ACREF_ENVCD OPERON REPRESSOR-RELATED"/>
    <property type="match status" value="1"/>
</dbReference>
<dbReference type="EMBL" id="FNDS01000020">
    <property type="protein sequence ID" value="SDI75379.1"/>
    <property type="molecule type" value="Genomic_DNA"/>
</dbReference>
<dbReference type="PANTHER" id="PTHR43479">
    <property type="entry name" value="ACREF/ENVCD OPERON REPRESSOR-RELATED"/>
    <property type="match status" value="1"/>
</dbReference>
<dbReference type="Pfam" id="PF21306">
    <property type="entry name" value="TetR_C_40"/>
    <property type="match status" value="1"/>
</dbReference>
<keyword evidence="1 2" id="KW-0238">DNA-binding</keyword>
<organism evidence="5 6">
    <name type="scientific">Pseudomonas panipatensis</name>
    <dbReference type="NCBI Taxonomy" id="428992"/>
    <lineage>
        <taxon>Bacteria</taxon>
        <taxon>Pseudomonadati</taxon>
        <taxon>Pseudomonadota</taxon>
        <taxon>Gammaproteobacteria</taxon>
        <taxon>Pseudomonadales</taxon>
        <taxon>Pseudomonadaceae</taxon>
        <taxon>Pseudomonas</taxon>
    </lineage>
</organism>
<sequence length="224" mass="24276">MPSPTSSSETDSSQPLTRGHKKRERTRRGLIDAALRLVARKEVGEIALLEVATEAEVSNGTIYNYFRTREEVLEAVGIAMADEFSDAISALSANVQSGAQRLSIGVRMFIGRAVDDPQWANALLRIFHFDQAMRSRLAAHVLDDLQEGLREGAFTYEDEDIALDLVVSCTTGAMRSVVEGRAIAEHDARVAEMILRALGATPAKARRIANLPLPVASGDASSVN</sequence>
<dbReference type="STRING" id="428992.SAMN05216272_1208"/>
<dbReference type="PRINTS" id="PR00455">
    <property type="entry name" value="HTHTETR"/>
</dbReference>
<feature type="compositionally biased region" description="Low complexity" evidence="3">
    <location>
        <begin position="1"/>
        <end position="17"/>
    </location>
</feature>
<dbReference type="InterPro" id="IPR001647">
    <property type="entry name" value="HTH_TetR"/>
</dbReference>
<evidence type="ECO:0000256" key="1">
    <source>
        <dbReference type="ARBA" id="ARBA00023125"/>
    </source>
</evidence>
<feature type="domain" description="HTH tetR-type" evidence="4">
    <location>
        <begin position="24"/>
        <end position="84"/>
    </location>
</feature>
<gene>
    <name evidence="5" type="ORF">SAMN05216272_1208</name>
</gene>
<dbReference type="InterPro" id="IPR050624">
    <property type="entry name" value="HTH-type_Tx_Regulator"/>
</dbReference>
<dbReference type="GO" id="GO:0003677">
    <property type="term" value="F:DNA binding"/>
    <property type="evidence" value="ECO:0007669"/>
    <property type="project" value="UniProtKB-UniRule"/>
</dbReference>
<feature type="DNA-binding region" description="H-T-H motif" evidence="2">
    <location>
        <begin position="47"/>
        <end position="66"/>
    </location>
</feature>
<dbReference type="InterPro" id="IPR049513">
    <property type="entry name" value="TetR_C_40"/>
</dbReference>
<dbReference type="Gene3D" id="1.10.357.10">
    <property type="entry name" value="Tetracycline Repressor, domain 2"/>
    <property type="match status" value="1"/>
</dbReference>